<evidence type="ECO:0000256" key="2">
    <source>
        <dbReference type="SAM" id="SignalP"/>
    </source>
</evidence>
<sequence>MTSMNAPFRWTLSLAAALGLATSAGAQEPVEPPPEPQAETETTTTTSTTTSSETSSEGMSRQAEMGRIGPQFAVSGNVGFGLGYVYTNGQSPGGGLEDLKITDSAKISFPIIAELGFRVTPRFYLGVWGSWEPVLTKTNALSCPEGFQCDTFQWRVGPEVRYHIRPGSGFDPYIGLGVGLEILKSHVEGDTQLQVAPGVFVPTHVDTHVNDRGPTIARVTLGGDLRVSRSLSVGPIISASVGQYTVRTGTQTLDITGVGSRDQDLAPVDDGFHALFTAGIRIAFLPL</sequence>
<dbReference type="AlphaFoldDB" id="A0A3A8QZ85"/>
<proteinExistence type="predicted"/>
<accession>A0A3A8QZ85</accession>
<gene>
    <name evidence="3" type="ORF">D7X96_05290</name>
</gene>
<keyword evidence="4" id="KW-1185">Reference proteome</keyword>
<organism evidence="3 4">
    <name type="scientific">Corallococcus interemptor</name>
    <dbReference type="NCBI Taxonomy" id="2316720"/>
    <lineage>
        <taxon>Bacteria</taxon>
        <taxon>Pseudomonadati</taxon>
        <taxon>Myxococcota</taxon>
        <taxon>Myxococcia</taxon>
        <taxon>Myxococcales</taxon>
        <taxon>Cystobacterineae</taxon>
        <taxon>Myxococcaceae</taxon>
        <taxon>Corallococcus</taxon>
    </lineage>
</organism>
<reference evidence="4" key="1">
    <citation type="submission" date="2018-09" db="EMBL/GenBank/DDBJ databases">
        <authorList>
            <person name="Livingstone P.G."/>
            <person name="Whitworth D.E."/>
        </authorList>
    </citation>
    <scope>NUCLEOTIDE SEQUENCE [LARGE SCALE GENOMIC DNA]</scope>
    <source>
        <strain evidence="4">AB047A</strain>
    </source>
</reference>
<feature type="chain" id="PRO_5017257604" description="Outer membrane protein beta-barrel domain-containing protein" evidence="2">
    <location>
        <begin position="27"/>
        <end position="287"/>
    </location>
</feature>
<keyword evidence="2" id="KW-0732">Signal</keyword>
<dbReference type="EMBL" id="RAWM01000009">
    <property type="protein sequence ID" value="RKH72230.1"/>
    <property type="molecule type" value="Genomic_DNA"/>
</dbReference>
<evidence type="ECO:0000313" key="3">
    <source>
        <dbReference type="EMBL" id="RKH72230.1"/>
    </source>
</evidence>
<feature type="region of interest" description="Disordered" evidence="1">
    <location>
        <begin position="23"/>
        <end position="63"/>
    </location>
</feature>
<dbReference type="RefSeq" id="WP_120546226.1">
    <property type="nucleotide sequence ID" value="NZ_RAWM01000009.1"/>
</dbReference>
<comment type="caution">
    <text evidence="3">The sequence shown here is derived from an EMBL/GenBank/DDBJ whole genome shotgun (WGS) entry which is preliminary data.</text>
</comment>
<evidence type="ECO:0000313" key="4">
    <source>
        <dbReference type="Proteomes" id="UP000282656"/>
    </source>
</evidence>
<feature type="signal peptide" evidence="2">
    <location>
        <begin position="1"/>
        <end position="26"/>
    </location>
</feature>
<evidence type="ECO:0000256" key="1">
    <source>
        <dbReference type="SAM" id="MobiDB-lite"/>
    </source>
</evidence>
<dbReference type="Proteomes" id="UP000282656">
    <property type="component" value="Unassembled WGS sequence"/>
</dbReference>
<feature type="compositionally biased region" description="Low complexity" evidence="1">
    <location>
        <begin position="39"/>
        <end position="57"/>
    </location>
</feature>
<dbReference type="OrthoDB" id="5497298at2"/>
<evidence type="ECO:0008006" key="5">
    <source>
        <dbReference type="Google" id="ProtNLM"/>
    </source>
</evidence>
<protein>
    <recommendedName>
        <fullName evidence="5">Outer membrane protein beta-barrel domain-containing protein</fullName>
    </recommendedName>
</protein>
<name>A0A3A8QZ85_9BACT</name>